<keyword evidence="4 5" id="KW-0727">SH2 domain</keyword>
<dbReference type="KEGG" id="ccat:101460882"/>
<evidence type="ECO:0000256" key="1">
    <source>
        <dbReference type="ARBA" id="ARBA00022604"/>
    </source>
</evidence>
<dbReference type="Pfam" id="PF00017">
    <property type="entry name" value="SH2"/>
    <property type="match status" value="1"/>
</dbReference>
<dbReference type="SMART" id="SM00969">
    <property type="entry name" value="SOCS_box"/>
    <property type="match status" value="1"/>
</dbReference>
<organism evidence="9 10">
    <name type="scientific">Ceratitis capitata</name>
    <name type="common">Mediterranean fruit fly</name>
    <name type="synonym">Tephritis capitata</name>
    <dbReference type="NCBI Taxonomy" id="7213"/>
    <lineage>
        <taxon>Eukaryota</taxon>
        <taxon>Metazoa</taxon>
        <taxon>Ecdysozoa</taxon>
        <taxon>Arthropoda</taxon>
        <taxon>Hexapoda</taxon>
        <taxon>Insecta</taxon>
        <taxon>Pterygota</taxon>
        <taxon>Neoptera</taxon>
        <taxon>Endopterygota</taxon>
        <taxon>Diptera</taxon>
        <taxon>Brachycera</taxon>
        <taxon>Muscomorpha</taxon>
        <taxon>Tephritoidea</taxon>
        <taxon>Tephritidae</taxon>
        <taxon>Ceratitis</taxon>
        <taxon>Ceratitis</taxon>
    </lineage>
</organism>
<dbReference type="GO" id="GO:0005942">
    <property type="term" value="C:phosphatidylinositol 3-kinase complex"/>
    <property type="evidence" value="ECO:0007669"/>
    <property type="project" value="TreeGrafter"/>
</dbReference>
<evidence type="ECO:0000259" key="8">
    <source>
        <dbReference type="PROSITE" id="PS50225"/>
    </source>
</evidence>
<gene>
    <name evidence="9" type="ORF">CCAP1982_LOCUS22386</name>
</gene>
<accession>A0A811VJW8</accession>
<keyword evidence="1" id="KW-0341">Growth regulation</keyword>
<name>A0A811VJW8_CERCA</name>
<evidence type="ECO:0000256" key="6">
    <source>
        <dbReference type="SAM" id="MobiDB-lite"/>
    </source>
</evidence>
<protein>
    <submittedName>
        <fullName evidence="9">(Mediterranean fruit fly) hypothetical protein</fullName>
    </submittedName>
</protein>
<dbReference type="PANTHER" id="PTHR10155:SF32">
    <property type="entry name" value="LP02169P"/>
    <property type="match status" value="1"/>
</dbReference>
<feature type="region of interest" description="Disordered" evidence="6">
    <location>
        <begin position="1"/>
        <end position="84"/>
    </location>
</feature>
<feature type="compositionally biased region" description="Basic and acidic residues" evidence="6">
    <location>
        <begin position="1"/>
        <end position="15"/>
    </location>
</feature>
<evidence type="ECO:0000313" key="10">
    <source>
        <dbReference type="Proteomes" id="UP000606786"/>
    </source>
</evidence>
<dbReference type="PROSITE" id="PS50001">
    <property type="entry name" value="SH2"/>
    <property type="match status" value="1"/>
</dbReference>
<dbReference type="SUPFAM" id="SSF158235">
    <property type="entry name" value="SOCS box-like"/>
    <property type="match status" value="1"/>
</dbReference>
<dbReference type="SMART" id="SM00252">
    <property type="entry name" value="SH2"/>
    <property type="match status" value="1"/>
</dbReference>
<feature type="compositionally biased region" description="Polar residues" evidence="6">
    <location>
        <begin position="57"/>
        <end position="84"/>
    </location>
</feature>
<dbReference type="CDD" id="cd09923">
    <property type="entry name" value="SH2_SOCS_family"/>
    <property type="match status" value="1"/>
</dbReference>
<proteinExistence type="predicted"/>
<evidence type="ECO:0000256" key="4">
    <source>
        <dbReference type="ARBA" id="ARBA00022999"/>
    </source>
</evidence>
<dbReference type="Gene3D" id="3.30.505.10">
    <property type="entry name" value="SH2 domain"/>
    <property type="match status" value="1"/>
</dbReference>
<dbReference type="SMART" id="SM00253">
    <property type="entry name" value="SOCS"/>
    <property type="match status" value="1"/>
</dbReference>
<dbReference type="PROSITE" id="PS50225">
    <property type="entry name" value="SOCS"/>
    <property type="match status" value="1"/>
</dbReference>
<dbReference type="FunFam" id="3.30.505.10:FF:000094">
    <property type="entry name" value="Cytokine-inducible SH2-containing protein"/>
    <property type="match status" value="1"/>
</dbReference>
<evidence type="ECO:0000256" key="2">
    <source>
        <dbReference type="ARBA" id="ARBA00022700"/>
    </source>
</evidence>
<sequence>MNEHVCMKNVDRDEMPIASGEEPDATTSNTSNATTPTSTIKEKRNWFQSLTRRKKSQSQLSLANTPSTSRDLPHIQNNNNEPVQLGCTRNINIGNDGNTRNNLEVSDASVRSRKGAKNVFQRLRKRMGLRFSSLRNRQEEVGKPDGVDICAGGTINASDEFLTHSPIREPHQQFEYSSSITAEEQQIVPFTQGYKQFIAKKWLQKEARPNHIMYTASSEMLSQVWYWGEISRLDAQKQLSDKPTGSFLVRDSETRGCQFTLSFRIVNVTFHYRLEYHDGYWHFEELQYESIVEMIKDILYRCTNDNFVCFVKVQNELQPPCPVILKYPLSRYFKMPQLQDLCRRVVQQHATCEEIEMLPIPPKLQEYLSVRRELVFHS</sequence>
<keyword evidence="2" id="KW-0734">Signal transduction inhibitor</keyword>
<dbReference type="GO" id="GO:0046935">
    <property type="term" value="F:1-phosphatidylinositol-3-kinase regulator activity"/>
    <property type="evidence" value="ECO:0007669"/>
    <property type="project" value="TreeGrafter"/>
</dbReference>
<dbReference type="InterPro" id="IPR036036">
    <property type="entry name" value="SOCS_box-like_dom_sf"/>
</dbReference>
<dbReference type="InterPro" id="IPR000980">
    <property type="entry name" value="SH2"/>
</dbReference>
<dbReference type="SUPFAM" id="SSF55550">
    <property type="entry name" value="SH2 domain"/>
    <property type="match status" value="1"/>
</dbReference>
<feature type="domain" description="SOCS box" evidence="8">
    <location>
        <begin position="324"/>
        <end position="368"/>
    </location>
</feature>
<dbReference type="InterPro" id="IPR036860">
    <property type="entry name" value="SH2_dom_sf"/>
</dbReference>
<feature type="compositionally biased region" description="Low complexity" evidence="6">
    <location>
        <begin position="25"/>
        <end position="39"/>
    </location>
</feature>
<dbReference type="GO" id="GO:0035556">
    <property type="term" value="P:intracellular signal transduction"/>
    <property type="evidence" value="ECO:0007669"/>
    <property type="project" value="InterPro"/>
</dbReference>
<comment type="caution">
    <text evidence="9">The sequence shown here is derived from an EMBL/GenBank/DDBJ whole genome shotgun (WGS) entry which is preliminary data.</text>
</comment>
<evidence type="ECO:0000259" key="7">
    <source>
        <dbReference type="PROSITE" id="PS50001"/>
    </source>
</evidence>
<feature type="domain" description="SH2" evidence="7">
    <location>
        <begin position="225"/>
        <end position="321"/>
    </location>
</feature>
<dbReference type="OrthoDB" id="6270897at2759"/>
<dbReference type="GO" id="GO:0009968">
    <property type="term" value="P:negative regulation of signal transduction"/>
    <property type="evidence" value="ECO:0007669"/>
    <property type="project" value="UniProtKB-KW"/>
</dbReference>
<dbReference type="InterPro" id="IPR001496">
    <property type="entry name" value="SOCS_box"/>
</dbReference>
<dbReference type="GO" id="GO:0046854">
    <property type="term" value="P:phosphatidylinositol phosphate biosynthetic process"/>
    <property type="evidence" value="ECO:0007669"/>
    <property type="project" value="TreeGrafter"/>
</dbReference>
<keyword evidence="10" id="KW-1185">Reference proteome</keyword>
<dbReference type="Proteomes" id="UP000606786">
    <property type="component" value="Unassembled WGS sequence"/>
</dbReference>
<evidence type="ECO:0000313" key="9">
    <source>
        <dbReference type="EMBL" id="CAD7014392.1"/>
    </source>
</evidence>
<evidence type="ECO:0000256" key="3">
    <source>
        <dbReference type="ARBA" id="ARBA00022786"/>
    </source>
</evidence>
<dbReference type="Pfam" id="PF07525">
    <property type="entry name" value="SOCS_box"/>
    <property type="match status" value="1"/>
</dbReference>
<keyword evidence="3" id="KW-0833">Ubl conjugation pathway</keyword>
<reference evidence="9" key="1">
    <citation type="submission" date="2020-11" db="EMBL/GenBank/DDBJ databases">
        <authorList>
            <person name="Whitehead M."/>
        </authorList>
    </citation>
    <scope>NUCLEOTIDE SEQUENCE</scope>
    <source>
        <strain evidence="9">EGII</strain>
    </source>
</reference>
<dbReference type="PANTHER" id="PTHR10155">
    <property type="entry name" value="PHOSPHATIDYLINOSITOL 3-KINASE REGULATORY SUBUNIT"/>
    <property type="match status" value="1"/>
</dbReference>
<evidence type="ECO:0000256" key="5">
    <source>
        <dbReference type="PROSITE-ProRule" id="PRU00191"/>
    </source>
</evidence>
<dbReference type="EMBL" id="CAJHJT010000056">
    <property type="protein sequence ID" value="CAD7014392.1"/>
    <property type="molecule type" value="Genomic_DNA"/>
</dbReference>
<dbReference type="AlphaFoldDB" id="A0A811VJW8"/>